<evidence type="ECO:0000313" key="15">
    <source>
        <dbReference type="WBParaSite" id="TMUE_2000008721.1"/>
    </source>
</evidence>
<dbReference type="GO" id="GO:0003964">
    <property type="term" value="F:RNA-directed DNA polymerase activity"/>
    <property type="evidence" value="ECO:0007669"/>
    <property type="project" value="UniProtKB-KW"/>
</dbReference>
<proteinExistence type="predicted"/>
<dbReference type="Gene3D" id="1.10.340.70">
    <property type="match status" value="1"/>
</dbReference>
<dbReference type="FunFam" id="3.30.420.10:FF:000063">
    <property type="entry name" value="Retrovirus-related Pol polyprotein from transposon 297-like Protein"/>
    <property type="match status" value="1"/>
</dbReference>
<keyword evidence="8" id="KW-0862">Zinc</keyword>
<dbReference type="Pfam" id="PF17921">
    <property type="entry name" value="Integrase_H2C2"/>
    <property type="match status" value="1"/>
</dbReference>
<dbReference type="InterPro" id="IPR036875">
    <property type="entry name" value="Znf_CCHC_sf"/>
</dbReference>
<dbReference type="PROSITE" id="PS50878">
    <property type="entry name" value="RT_POL"/>
    <property type="match status" value="1"/>
</dbReference>
<dbReference type="InterPro" id="IPR012337">
    <property type="entry name" value="RNaseH-like_sf"/>
</dbReference>
<dbReference type="PROSITE" id="PS50158">
    <property type="entry name" value="ZF_CCHC"/>
    <property type="match status" value="1"/>
</dbReference>
<feature type="region of interest" description="Disordered" evidence="9">
    <location>
        <begin position="1254"/>
        <end position="1299"/>
    </location>
</feature>
<feature type="domain" description="Integrase catalytic" evidence="12">
    <location>
        <begin position="1016"/>
        <end position="1180"/>
    </location>
</feature>
<dbReference type="CDD" id="cd01647">
    <property type="entry name" value="RT_LTR"/>
    <property type="match status" value="1"/>
</dbReference>
<evidence type="ECO:0000256" key="4">
    <source>
        <dbReference type="ARBA" id="ARBA00022722"/>
    </source>
</evidence>
<dbReference type="GO" id="GO:0006508">
    <property type="term" value="P:proteolysis"/>
    <property type="evidence" value="ECO:0007669"/>
    <property type="project" value="UniProtKB-KW"/>
</dbReference>
<dbReference type="InterPro" id="IPR041373">
    <property type="entry name" value="RT_RNaseH"/>
</dbReference>
<dbReference type="Gene3D" id="2.40.70.10">
    <property type="entry name" value="Acid Proteases"/>
    <property type="match status" value="1"/>
</dbReference>
<dbReference type="GO" id="GO:0042575">
    <property type="term" value="C:DNA polymerase complex"/>
    <property type="evidence" value="ECO:0007669"/>
    <property type="project" value="UniProtKB-ARBA"/>
</dbReference>
<reference evidence="14 15" key="3">
    <citation type="submission" date="2019-12" db="UniProtKB">
        <authorList>
            <consortium name="WormBaseParasite"/>
        </authorList>
    </citation>
    <scope>IDENTIFICATION</scope>
</reference>
<dbReference type="InterPro" id="IPR043128">
    <property type="entry name" value="Rev_trsase/Diguanyl_cyclase"/>
</dbReference>
<keyword evidence="6" id="KW-0378">Hydrolase</keyword>
<keyword evidence="7" id="KW-0695">RNA-directed DNA polymerase</keyword>
<dbReference type="Pfam" id="PF00665">
    <property type="entry name" value="rve"/>
    <property type="match status" value="1"/>
</dbReference>
<dbReference type="FunFam" id="1.10.340.70:FF:000003">
    <property type="entry name" value="Protein CBG25708"/>
    <property type="match status" value="1"/>
</dbReference>
<dbReference type="GO" id="GO:0008270">
    <property type="term" value="F:zinc ion binding"/>
    <property type="evidence" value="ECO:0007669"/>
    <property type="project" value="UniProtKB-KW"/>
</dbReference>
<dbReference type="WBParaSite" id="TMUE_0000001224.1">
    <property type="protein sequence ID" value="TMUE_0000001224.1"/>
    <property type="gene ID" value="WBGene00297131"/>
</dbReference>
<reference evidence="13" key="1">
    <citation type="submission" date="2013-11" db="EMBL/GenBank/DDBJ databases">
        <authorList>
            <person name="Aslett M."/>
        </authorList>
    </citation>
    <scope>NUCLEOTIDE SEQUENCE [LARGE SCALE GENOMIC DNA]</scope>
    <source>
        <strain evidence="13">Edinburgh</strain>
    </source>
</reference>
<organism evidence="13 14">
    <name type="scientific">Trichuris muris</name>
    <name type="common">Mouse whipworm</name>
    <dbReference type="NCBI Taxonomy" id="70415"/>
    <lineage>
        <taxon>Eukaryota</taxon>
        <taxon>Metazoa</taxon>
        <taxon>Ecdysozoa</taxon>
        <taxon>Nematoda</taxon>
        <taxon>Enoplea</taxon>
        <taxon>Dorylaimia</taxon>
        <taxon>Trichinellida</taxon>
        <taxon>Trichuridae</taxon>
        <taxon>Trichuris</taxon>
    </lineage>
</organism>
<dbReference type="GO" id="GO:0003677">
    <property type="term" value="F:DNA binding"/>
    <property type="evidence" value="ECO:0007669"/>
    <property type="project" value="UniProtKB-KW"/>
</dbReference>
<reference evidence="13" key="2">
    <citation type="submission" date="2014-03" db="EMBL/GenBank/DDBJ databases">
        <title>The whipworm genome and dual-species transcriptomics of an intimate host-pathogen interaction.</title>
        <authorList>
            <person name="Foth B.J."/>
            <person name="Tsai I.J."/>
            <person name="Reid A.J."/>
            <person name="Bancroft A.J."/>
            <person name="Nichol S."/>
            <person name="Tracey A."/>
            <person name="Holroyd N."/>
            <person name="Cotton J.A."/>
            <person name="Stanley E.J."/>
            <person name="Zarowiecki M."/>
            <person name="Liu J.Z."/>
            <person name="Huckvale T."/>
            <person name="Cooper P.J."/>
            <person name="Grencis R.K."/>
            <person name="Berriman M."/>
        </authorList>
    </citation>
    <scope>NUCLEOTIDE SEQUENCE [LARGE SCALE GENOMIC DNA]</scope>
    <source>
        <strain evidence="13">Edinburgh</strain>
    </source>
</reference>
<evidence type="ECO:0000256" key="6">
    <source>
        <dbReference type="ARBA" id="ARBA00022801"/>
    </source>
</evidence>
<dbReference type="GO" id="GO:0015074">
    <property type="term" value="P:DNA integration"/>
    <property type="evidence" value="ECO:0007669"/>
    <property type="project" value="InterPro"/>
</dbReference>
<dbReference type="GO" id="GO:0004519">
    <property type="term" value="F:endonuclease activity"/>
    <property type="evidence" value="ECO:0007669"/>
    <property type="project" value="UniProtKB-KW"/>
</dbReference>
<dbReference type="PANTHER" id="PTHR37984">
    <property type="entry name" value="PROTEIN CBG26694"/>
    <property type="match status" value="1"/>
</dbReference>
<evidence type="ECO:0000313" key="13">
    <source>
        <dbReference type="Proteomes" id="UP000046395"/>
    </source>
</evidence>
<dbReference type="InterPro" id="IPR001878">
    <property type="entry name" value="Znf_CCHC"/>
</dbReference>
<dbReference type="SUPFAM" id="SSF56672">
    <property type="entry name" value="DNA/RNA polymerases"/>
    <property type="match status" value="1"/>
</dbReference>
<dbReference type="InterPro" id="IPR001584">
    <property type="entry name" value="Integrase_cat-core"/>
</dbReference>
<evidence type="ECO:0000256" key="1">
    <source>
        <dbReference type="ARBA" id="ARBA00012493"/>
    </source>
</evidence>
<dbReference type="Gene3D" id="4.10.60.10">
    <property type="entry name" value="Zinc finger, CCHC-type"/>
    <property type="match status" value="1"/>
</dbReference>
<keyword evidence="13" id="KW-1185">Reference proteome</keyword>
<dbReference type="SMART" id="SM00343">
    <property type="entry name" value="ZnF_C2HC"/>
    <property type="match status" value="2"/>
</dbReference>
<evidence type="ECO:0000259" key="11">
    <source>
        <dbReference type="PROSITE" id="PS50878"/>
    </source>
</evidence>
<name>A0A5S6Q257_TRIMR</name>
<evidence type="ECO:0000259" key="12">
    <source>
        <dbReference type="PROSITE" id="PS50994"/>
    </source>
</evidence>
<feature type="domain" description="Reverse transcriptase" evidence="11">
    <location>
        <begin position="466"/>
        <end position="644"/>
    </location>
</feature>
<evidence type="ECO:0000256" key="3">
    <source>
        <dbReference type="ARBA" id="ARBA00022695"/>
    </source>
</evidence>
<keyword evidence="3" id="KW-0548">Nucleotidyltransferase</keyword>
<evidence type="ECO:0000256" key="8">
    <source>
        <dbReference type="PROSITE-ProRule" id="PRU00047"/>
    </source>
</evidence>
<keyword evidence="4" id="KW-0540">Nuclease</keyword>
<dbReference type="CDD" id="cd09274">
    <property type="entry name" value="RNase_HI_RT_Ty3"/>
    <property type="match status" value="1"/>
</dbReference>
<accession>A0A5S6Q257</accession>
<dbReference type="Proteomes" id="UP000046395">
    <property type="component" value="Unassembled WGS sequence"/>
</dbReference>
<dbReference type="PANTHER" id="PTHR37984:SF12">
    <property type="entry name" value="RIBONUCLEASE H"/>
    <property type="match status" value="1"/>
</dbReference>
<dbReference type="GO" id="GO:0019899">
    <property type="term" value="F:enzyme binding"/>
    <property type="evidence" value="ECO:0007669"/>
    <property type="project" value="UniProtKB-ARBA"/>
</dbReference>
<dbReference type="InterPro" id="IPR041588">
    <property type="entry name" value="Integrase_H2C2"/>
</dbReference>
<evidence type="ECO:0000256" key="2">
    <source>
        <dbReference type="ARBA" id="ARBA00022679"/>
    </source>
</evidence>
<dbReference type="EC" id="2.7.7.49" evidence="1"/>
<dbReference type="Pfam" id="PF17917">
    <property type="entry name" value="RT_RNaseH"/>
    <property type="match status" value="1"/>
</dbReference>
<dbReference type="STRING" id="70415.A0A5S6Q257"/>
<dbReference type="InterPro" id="IPR021109">
    <property type="entry name" value="Peptidase_aspartic_dom_sf"/>
</dbReference>
<dbReference type="Gene3D" id="3.30.420.10">
    <property type="entry name" value="Ribonuclease H-like superfamily/Ribonuclease H"/>
    <property type="match status" value="1"/>
</dbReference>
<keyword evidence="5" id="KW-0255">Endonuclease</keyword>
<evidence type="ECO:0000259" key="10">
    <source>
        <dbReference type="PROSITE" id="PS50158"/>
    </source>
</evidence>
<dbReference type="Gene3D" id="3.30.70.270">
    <property type="match status" value="2"/>
</dbReference>
<dbReference type="InterPro" id="IPR036397">
    <property type="entry name" value="RNaseH_sf"/>
</dbReference>
<dbReference type="SUPFAM" id="SSF57756">
    <property type="entry name" value="Retrovirus zinc finger-like domains"/>
    <property type="match status" value="1"/>
</dbReference>
<protein>
    <recommendedName>
        <fullName evidence="1">RNA-directed DNA polymerase</fullName>
        <ecNumber evidence="1">2.7.7.49</ecNumber>
    </recommendedName>
</protein>
<dbReference type="InterPro" id="IPR050951">
    <property type="entry name" value="Retrovirus_Pol_polyprotein"/>
</dbReference>
<dbReference type="WBParaSite" id="TMUE_2000008721.1">
    <property type="protein sequence ID" value="TMUE_2000008721.1"/>
    <property type="gene ID" value="WBGene00300376"/>
</dbReference>
<keyword evidence="2" id="KW-0808">Transferase</keyword>
<evidence type="ECO:0000256" key="5">
    <source>
        <dbReference type="ARBA" id="ARBA00022759"/>
    </source>
</evidence>
<keyword evidence="8" id="KW-0863">Zinc-finger</keyword>
<keyword evidence="8" id="KW-0479">Metal-binding</keyword>
<dbReference type="PROSITE" id="PS50994">
    <property type="entry name" value="INTEGRASE"/>
    <property type="match status" value="1"/>
</dbReference>
<evidence type="ECO:0000256" key="9">
    <source>
        <dbReference type="SAM" id="MobiDB-lite"/>
    </source>
</evidence>
<dbReference type="FunFam" id="3.10.20.370:FF:000001">
    <property type="entry name" value="Retrovirus-related Pol polyprotein from transposon 17.6-like protein"/>
    <property type="match status" value="1"/>
</dbReference>
<evidence type="ECO:0000256" key="7">
    <source>
        <dbReference type="ARBA" id="ARBA00022918"/>
    </source>
</evidence>
<dbReference type="Pfam" id="PF00078">
    <property type="entry name" value="RVT_1"/>
    <property type="match status" value="1"/>
</dbReference>
<feature type="domain" description="CCHC-type" evidence="10">
    <location>
        <begin position="205"/>
        <end position="220"/>
    </location>
</feature>
<dbReference type="InterPro" id="IPR000477">
    <property type="entry name" value="RT_dom"/>
</dbReference>
<sequence length="1319" mass="147339">MTLAPPHFTSDCPDGWMSFEERLDFFFTAQDIKDDEHKSAVLLTAVCERTFDLLRSLAQPKGLKDYTFPQLMEKLRVHFCPSSNEILERFHFHSRTQKEGETVSDFVTDLRRLSAKCNFLDLDNMLRDRLVCGLRDETLQRRLFAEKQLDFAKAFALAQAFEAARRDVNAIRSRAPIEISIDRMQMSNERQGDGNRQTAPFRRDKCSRCSDNGHDKRQCPFKNARCSYCQRIGHIQRACYKKLGKQSSASKGTGKRHPKAYLLSDDRSASDVYDAGTENVSFLFNASEEAALATPPTIVWLIVNGKKLPMEIDSGASCTIISEQTYFNVLRGQPKLQRVATTLRTWSAKTLPVLGSAMVSVSRGKEVKRLSLLVVRGAGPSLLGRSWFAPLGISVVYKMQDTAEKDFSAKVKNDFAEIFLDGLGKYTGPTVSLNLLPHAVPKFMKSRPVPFALREKVDAEIERLVQDGVFEPITNSKWATPLVCVLKRDGSVRLCADYRATVNPAIATDAFPLPTLDEAFSALAGATCFTKLDLRNAYMQVPVDQASADILTVNTQRGLHRVNRLPFGLKSAPGIFQRLMISLLKDVDGIVVLLDDILIAGSTVAQHWKRVFTVLQRLKDAGLRLKSEKCIFATKEVFFLGHKISAKGIFPVEDKVRAIKNAPAPGTKNELQAFLGLVNFYSRFLPNRAETLHPLYNLLKERVPWKWEKEQSAAFRQIKDSLSSSLCLAHFDPARPLTVTCDASSVGVGAVLAHVNADGTDQPIYFASRRLHQSERNYAQTDKEGLAIIFAVQKFRCFLLGTKFVIYTDHKPLLGLLQQGKPITDSMSPRMTRWSLLLSNYDYQLCYRPGKSIGPADVLSRMPIADTSVSIEPLPPEVFLLEVQPNGPFSPKDIARATASDPILSKVRTWLMSAWPAKCPSPEFSPFFTNRNALSVQRDCILFGSRVVMPTRLRQEMLRMLHGSHQGIVATKSLARSLMWWPGMSAAIEAMVARCVTCQTLRHMPPKAPPLPWANDQEEPWSRLHIDFAGPFKGRYLFVAVDAVSKWPEAKIVADTSAAAAVKCLREIFETHGLPRLLVSDNGQAFRSADFQAFVRRCGIRHLFTPPYHPNSNGQVERGIQTLKQFLRKLLADSNDFVRCLSNALFTMRISPNSQTGRSPGESLMSRKLLTPLDMMKPDNKQPKSSTARSAQGRGIFKVGDVVSVRNFTRMGPKWLNATIVRVIGSNIVELRLSDGQVTRRHVDHVIKGPSADVGANDLCLPTPDPSAQPRPGDDGARGLPGVQQGCPTTSRRPRRRRARPAYLRDYSCAFFFDGGEEV</sequence>
<evidence type="ECO:0000313" key="14">
    <source>
        <dbReference type="WBParaSite" id="TMUE_0000001224.1"/>
    </source>
</evidence>
<dbReference type="InterPro" id="IPR043502">
    <property type="entry name" value="DNA/RNA_pol_sf"/>
</dbReference>
<dbReference type="SUPFAM" id="SSF50630">
    <property type="entry name" value="Acid proteases"/>
    <property type="match status" value="1"/>
</dbReference>
<dbReference type="Gene3D" id="3.10.10.10">
    <property type="entry name" value="HIV Type 1 Reverse Transcriptase, subunit A, domain 1"/>
    <property type="match status" value="1"/>
</dbReference>
<dbReference type="SUPFAM" id="SSF53098">
    <property type="entry name" value="Ribonuclease H-like"/>
    <property type="match status" value="1"/>
</dbReference>
<dbReference type="GO" id="GO:0004190">
    <property type="term" value="F:aspartic-type endopeptidase activity"/>
    <property type="evidence" value="ECO:0007669"/>
    <property type="project" value="UniProtKB-KW"/>
</dbReference>
<dbReference type="FunFam" id="3.30.70.270:FF:000026">
    <property type="entry name" value="Transposon Ty3-G Gag-Pol polyprotein"/>
    <property type="match status" value="1"/>
</dbReference>